<feature type="region of interest" description="Disordered" evidence="1">
    <location>
        <begin position="226"/>
        <end position="249"/>
    </location>
</feature>
<feature type="compositionally biased region" description="Basic and acidic residues" evidence="1">
    <location>
        <begin position="20"/>
        <end position="44"/>
    </location>
</feature>
<dbReference type="Proteomes" id="UP001221142">
    <property type="component" value="Unassembled WGS sequence"/>
</dbReference>
<proteinExistence type="predicted"/>
<organism evidence="2 3">
    <name type="scientific">Roridomyces roridus</name>
    <dbReference type="NCBI Taxonomy" id="1738132"/>
    <lineage>
        <taxon>Eukaryota</taxon>
        <taxon>Fungi</taxon>
        <taxon>Dikarya</taxon>
        <taxon>Basidiomycota</taxon>
        <taxon>Agaricomycotina</taxon>
        <taxon>Agaricomycetes</taxon>
        <taxon>Agaricomycetidae</taxon>
        <taxon>Agaricales</taxon>
        <taxon>Marasmiineae</taxon>
        <taxon>Mycenaceae</taxon>
        <taxon>Roridomyces</taxon>
    </lineage>
</organism>
<dbReference type="AlphaFoldDB" id="A0AAD7B4P7"/>
<evidence type="ECO:0000313" key="2">
    <source>
        <dbReference type="EMBL" id="KAJ7610517.1"/>
    </source>
</evidence>
<gene>
    <name evidence="2" type="ORF">FB45DRAFT_1121666</name>
</gene>
<name>A0AAD7B4P7_9AGAR</name>
<evidence type="ECO:0000313" key="3">
    <source>
        <dbReference type="Proteomes" id="UP001221142"/>
    </source>
</evidence>
<feature type="region of interest" description="Disordered" evidence="1">
    <location>
        <begin position="96"/>
        <end position="122"/>
    </location>
</feature>
<dbReference type="EMBL" id="JARKIF010000035">
    <property type="protein sequence ID" value="KAJ7610517.1"/>
    <property type="molecule type" value="Genomic_DNA"/>
</dbReference>
<keyword evidence="3" id="KW-1185">Reference proteome</keyword>
<sequence length="249" mass="27811">MVVVCGQRVITDPRSPVAPMRKETRAAEDEHAATSWRPESENRRAQNPPISSIILCVTLNAQDMHHRGAQWQLNVEARPMTLDSWFIRVEQRARPPPPMPKVRLPRKIKNSSSDPTSPICADLRRDRNPKALQTPLGATSYPYQRQRSTDWAITTRLCCCCGTETGFRCRLICELFATCCGSPSAALNNKGGNYVINWENLEPGSRMTGVRDKDDSESGVGCSTVTRYGNKENRGSISIGAHQRENESK</sequence>
<protein>
    <submittedName>
        <fullName evidence="2">Uncharacterized protein</fullName>
    </submittedName>
</protein>
<reference evidence="2" key="1">
    <citation type="submission" date="2023-03" db="EMBL/GenBank/DDBJ databases">
        <title>Massive genome expansion in bonnet fungi (Mycena s.s.) driven by repeated elements and novel gene families across ecological guilds.</title>
        <authorList>
            <consortium name="Lawrence Berkeley National Laboratory"/>
            <person name="Harder C.B."/>
            <person name="Miyauchi S."/>
            <person name="Viragh M."/>
            <person name="Kuo A."/>
            <person name="Thoen E."/>
            <person name="Andreopoulos B."/>
            <person name="Lu D."/>
            <person name="Skrede I."/>
            <person name="Drula E."/>
            <person name="Henrissat B."/>
            <person name="Morin E."/>
            <person name="Kohler A."/>
            <person name="Barry K."/>
            <person name="LaButti K."/>
            <person name="Morin E."/>
            <person name="Salamov A."/>
            <person name="Lipzen A."/>
            <person name="Mereny Z."/>
            <person name="Hegedus B."/>
            <person name="Baldrian P."/>
            <person name="Stursova M."/>
            <person name="Weitz H."/>
            <person name="Taylor A."/>
            <person name="Grigoriev I.V."/>
            <person name="Nagy L.G."/>
            <person name="Martin F."/>
            <person name="Kauserud H."/>
        </authorList>
    </citation>
    <scope>NUCLEOTIDE SEQUENCE</scope>
    <source>
        <strain evidence="2">9284</strain>
    </source>
</reference>
<comment type="caution">
    <text evidence="2">The sequence shown here is derived from an EMBL/GenBank/DDBJ whole genome shotgun (WGS) entry which is preliminary data.</text>
</comment>
<evidence type="ECO:0000256" key="1">
    <source>
        <dbReference type="SAM" id="MobiDB-lite"/>
    </source>
</evidence>
<feature type="region of interest" description="Disordered" evidence="1">
    <location>
        <begin position="13"/>
        <end position="47"/>
    </location>
</feature>
<accession>A0AAD7B4P7</accession>